<dbReference type="PANTHER" id="PTHR42188">
    <property type="entry name" value="23S RRNA-SPECIFIC ENDONUCLEASE VAPC20"/>
    <property type="match status" value="1"/>
</dbReference>
<evidence type="ECO:0000256" key="5">
    <source>
        <dbReference type="ARBA" id="ARBA00022842"/>
    </source>
</evidence>
<evidence type="ECO:0000313" key="9">
    <source>
        <dbReference type="Proteomes" id="UP001611580"/>
    </source>
</evidence>
<dbReference type="EMBL" id="JBIRYI010000001">
    <property type="protein sequence ID" value="MFI2485361.1"/>
    <property type="molecule type" value="Genomic_DNA"/>
</dbReference>
<evidence type="ECO:0000256" key="3">
    <source>
        <dbReference type="ARBA" id="ARBA00022723"/>
    </source>
</evidence>
<dbReference type="InterPro" id="IPR039018">
    <property type="entry name" value="VapC20-like"/>
</dbReference>
<feature type="domain" description="PIN" evidence="7">
    <location>
        <begin position="1"/>
        <end position="126"/>
    </location>
</feature>
<keyword evidence="1 6" id="KW-1277">Toxin-antitoxin system</keyword>
<gene>
    <name evidence="6" type="primary">vapC</name>
    <name evidence="8" type="ORF">ACH47X_00550</name>
</gene>
<evidence type="ECO:0000256" key="1">
    <source>
        <dbReference type="ARBA" id="ARBA00022649"/>
    </source>
</evidence>
<evidence type="ECO:0000259" key="7">
    <source>
        <dbReference type="Pfam" id="PF01850"/>
    </source>
</evidence>
<organism evidence="8 9">
    <name type="scientific">Promicromonospora kroppenstedtii</name>
    <dbReference type="NCBI Taxonomy" id="440482"/>
    <lineage>
        <taxon>Bacteria</taxon>
        <taxon>Bacillati</taxon>
        <taxon>Actinomycetota</taxon>
        <taxon>Actinomycetes</taxon>
        <taxon>Micrococcales</taxon>
        <taxon>Promicromonosporaceae</taxon>
        <taxon>Promicromonospora</taxon>
    </lineage>
</organism>
<keyword evidence="2 6" id="KW-0540">Nuclease</keyword>
<comment type="cofactor">
    <cofactor evidence="6">
        <name>Mg(2+)</name>
        <dbReference type="ChEBI" id="CHEBI:18420"/>
    </cofactor>
</comment>
<dbReference type="HAMAP" id="MF_00265">
    <property type="entry name" value="VapC_Nob1"/>
    <property type="match status" value="1"/>
</dbReference>
<dbReference type="Pfam" id="PF01850">
    <property type="entry name" value="PIN"/>
    <property type="match status" value="1"/>
</dbReference>
<sequence length="142" mass="15460">MVADTSGLIAAIDTDSPEHEGARGVVDHASTILVPPVVLAELDHLVTRRFGRGVAASLMDEIIRQAESGRFIVTPLAVDALRAARAVQARYDDLDLDLTDAVIAVVARDNYTNAVLTLDRRDFRAIRPLTDDKAFRVLPDDL</sequence>
<feature type="binding site" evidence="6">
    <location>
        <position position="4"/>
    </location>
    <ligand>
        <name>Mg(2+)</name>
        <dbReference type="ChEBI" id="CHEBI:18420"/>
    </ligand>
</feature>
<dbReference type="InterPro" id="IPR002716">
    <property type="entry name" value="PIN_dom"/>
</dbReference>
<proteinExistence type="inferred from homology"/>
<protein>
    <recommendedName>
        <fullName evidence="6">Ribonuclease VapC</fullName>
        <shortName evidence="6">RNase VapC</shortName>
        <ecNumber evidence="6">3.1.-.-</ecNumber>
    </recommendedName>
    <alternativeName>
        <fullName evidence="6">Toxin VapC</fullName>
    </alternativeName>
</protein>
<reference evidence="8 9" key="1">
    <citation type="submission" date="2024-10" db="EMBL/GenBank/DDBJ databases">
        <title>The Natural Products Discovery Center: Release of the First 8490 Sequenced Strains for Exploring Actinobacteria Biosynthetic Diversity.</title>
        <authorList>
            <person name="Kalkreuter E."/>
            <person name="Kautsar S.A."/>
            <person name="Yang D."/>
            <person name="Bader C.D."/>
            <person name="Teijaro C.N."/>
            <person name="Fluegel L."/>
            <person name="Davis C.M."/>
            <person name="Simpson J.R."/>
            <person name="Lauterbach L."/>
            <person name="Steele A.D."/>
            <person name="Gui C."/>
            <person name="Meng S."/>
            <person name="Li G."/>
            <person name="Viehrig K."/>
            <person name="Ye F."/>
            <person name="Su P."/>
            <person name="Kiefer A.F."/>
            <person name="Nichols A."/>
            <person name="Cepeda A.J."/>
            <person name="Yan W."/>
            <person name="Fan B."/>
            <person name="Jiang Y."/>
            <person name="Adhikari A."/>
            <person name="Zheng C.-J."/>
            <person name="Schuster L."/>
            <person name="Cowan T.M."/>
            <person name="Smanski M.J."/>
            <person name="Chevrette M.G."/>
            <person name="De Carvalho L.P.S."/>
            <person name="Shen B."/>
        </authorList>
    </citation>
    <scope>NUCLEOTIDE SEQUENCE [LARGE SCALE GENOMIC DNA]</scope>
    <source>
        <strain evidence="8 9">NPDC019481</strain>
    </source>
</reference>
<dbReference type="EC" id="3.1.-.-" evidence="6"/>
<dbReference type="Proteomes" id="UP001611580">
    <property type="component" value="Unassembled WGS sequence"/>
</dbReference>
<comment type="similarity">
    <text evidence="6">Belongs to the PINc/VapC protein family.</text>
</comment>
<comment type="caution">
    <text evidence="8">The sequence shown here is derived from an EMBL/GenBank/DDBJ whole genome shotgun (WGS) entry which is preliminary data.</text>
</comment>
<keyword evidence="3 6" id="KW-0479">Metal-binding</keyword>
<dbReference type="InterPro" id="IPR022907">
    <property type="entry name" value="VapC_family"/>
</dbReference>
<accession>A0ABW7XDD3</accession>
<evidence type="ECO:0000313" key="8">
    <source>
        <dbReference type="EMBL" id="MFI2485361.1"/>
    </source>
</evidence>
<keyword evidence="6" id="KW-0800">Toxin</keyword>
<feature type="binding site" evidence="6">
    <location>
        <position position="100"/>
    </location>
    <ligand>
        <name>Mg(2+)</name>
        <dbReference type="ChEBI" id="CHEBI:18420"/>
    </ligand>
</feature>
<keyword evidence="5 6" id="KW-0460">Magnesium</keyword>
<dbReference type="RefSeq" id="WP_397400396.1">
    <property type="nucleotide sequence ID" value="NZ_JBIRYI010000001.1"/>
</dbReference>
<keyword evidence="4 6" id="KW-0378">Hydrolase</keyword>
<name>A0ABW7XDD3_9MICO</name>
<evidence type="ECO:0000256" key="6">
    <source>
        <dbReference type="HAMAP-Rule" id="MF_00265"/>
    </source>
</evidence>
<dbReference type="Gene3D" id="3.40.50.1010">
    <property type="entry name" value="5'-nuclease"/>
    <property type="match status" value="1"/>
</dbReference>
<evidence type="ECO:0000256" key="4">
    <source>
        <dbReference type="ARBA" id="ARBA00022801"/>
    </source>
</evidence>
<dbReference type="SUPFAM" id="SSF88723">
    <property type="entry name" value="PIN domain-like"/>
    <property type="match status" value="1"/>
</dbReference>
<evidence type="ECO:0000256" key="2">
    <source>
        <dbReference type="ARBA" id="ARBA00022722"/>
    </source>
</evidence>
<comment type="function">
    <text evidence="6">Toxic component of a toxin-antitoxin (TA) system. An RNase.</text>
</comment>
<dbReference type="InterPro" id="IPR029060">
    <property type="entry name" value="PIN-like_dom_sf"/>
</dbReference>
<keyword evidence="9" id="KW-1185">Reference proteome</keyword>
<dbReference type="PANTHER" id="PTHR42188:SF1">
    <property type="entry name" value="23S RRNA-SPECIFIC ENDONUCLEASE VAPC20"/>
    <property type="match status" value="1"/>
</dbReference>